<protein>
    <submittedName>
        <fullName evidence="1">Uncharacterized protein</fullName>
    </submittedName>
</protein>
<evidence type="ECO:0000313" key="1">
    <source>
        <dbReference type="EMBL" id="ARV77433.1"/>
    </source>
</evidence>
<organism evidence="1 2">
    <name type="scientific">Pseudomonas phage Noxifer</name>
    <dbReference type="NCBI Taxonomy" id="2006684"/>
    <lineage>
        <taxon>Viruses</taxon>
        <taxon>Duplodnaviria</taxon>
        <taxon>Heunggongvirae</taxon>
        <taxon>Uroviricota</taxon>
        <taxon>Caudoviricetes</taxon>
        <taxon>Chimalliviridae</taxon>
        <taxon>Noxifervirus</taxon>
        <taxon>Noxifervirus noxifer</taxon>
    </lineage>
</organism>
<proteinExistence type="predicted"/>
<dbReference type="Proteomes" id="UP000224829">
    <property type="component" value="Segment"/>
</dbReference>
<accession>A0A1Y0T071</accession>
<reference evidence="1 2" key="1">
    <citation type="submission" date="2017-05" db="EMBL/GenBank/DDBJ databases">
        <authorList>
            <person name="Song R."/>
            <person name="Chenine A.L."/>
            <person name="Ruprecht R.M."/>
        </authorList>
    </citation>
    <scope>NUCLEOTIDE SEQUENCE [LARGE SCALE GENOMIC DNA]</scope>
</reference>
<dbReference type="EMBL" id="MF063068">
    <property type="protein sequence ID" value="ARV77433.1"/>
    <property type="molecule type" value="Genomic_DNA"/>
</dbReference>
<keyword evidence="2" id="KW-1185">Reference proteome</keyword>
<name>A0A1Y0T071_9CAUD</name>
<gene>
    <name evidence="1" type="ORF">NOXIFER_268</name>
</gene>
<sequence>MDPSLRSHLLVELLAHRRNMDDYIPPDEHKKMIAKAEADPVKHHTVGVYKNGDYKQNCVPGSELEQHVKYNTEARWGRGLFVDGKCVHKGYLTDEEVAEWEAKIKDWPMPAIRYPRH</sequence>
<evidence type="ECO:0000313" key="2">
    <source>
        <dbReference type="Proteomes" id="UP000224829"/>
    </source>
</evidence>
<dbReference type="OrthoDB" id="27664at10239"/>